<dbReference type="Proteomes" id="UP001243009">
    <property type="component" value="Unassembled WGS sequence"/>
</dbReference>
<evidence type="ECO:0000256" key="2">
    <source>
        <dbReference type="SAM" id="Phobius"/>
    </source>
</evidence>
<protein>
    <recommendedName>
        <fullName evidence="5">DUF4231 domain-containing protein</fullName>
    </recommendedName>
</protein>
<evidence type="ECO:0008006" key="5">
    <source>
        <dbReference type="Google" id="ProtNLM"/>
    </source>
</evidence>
<keyword evidence="2" id="KW-1133">Transmembrane helix</keyword>
<evidence type="ECO:0000313" key="3">
    <source>
        <dbReference type="EMBL" id="MDO9711982.1"/>
    </source>
</evidence>
<evidence type="ECO:0000313" key="4">
    <source>
        <dbReference type="Proteomes" id="UP001243009"/>
    </source>
</evidence>
<sequence length="280" mass="30596">MEEYDNANRTAGSSKPQRRLRPLIEPPKPHDLRKQQRLLLVLSVGGSVTATITLVLVFKGYLKGVAGIVWPFIALSGLLAFGSASSFIQFISIRRALTRGAVTLSSRGVSAGRDAYVKDNIMYKDDYIHLKSVYLQGDAAQAKPLEVVEPRRPRSFVIPRWRSFAGLVAKSLVASRFRMFSFLSLSAAVMWYFASIESALVTLLGAVLVLSDAALIAFRTSKGQYGNNDLEALEVIKFTIDKLKGGGDPGDFDRVFEDRPDKRASGATIEIPDAGVVGAR</sequence>
<dbReference type="RefSeq" id="WP_305106838.1">
    <property type="nucleotide sequence ID" value="NZ_JAUTWS010000038.1"/>
</dbReference>
<dbReference type="EMBL" id="JAUTWS010000038">
    <property type="protein sequence ID" value="MDO9711982.1"/>
    <property type="molecule type" value="Genomic_DNA"/>
</dbReference>
<feature type="transmembrane region" description="Helical" evidence="2">
    <location>
        <begin position="38"/>
        <end position="62"/>
    </location>
</feature>
<keyword evidence="2" id="KW-0812">Transmembrane</keyword>
<keyword evidence="4" id="KW-1185">Reference proteome</keyword>
<feature type="transmembrane region" description="Helical" evidence="2">
    <location>
        <begin position="200"/>
        <end position="218"/>
    </location>
</feature>
<organism evidence="3 4">
    <name type="scientific">Paracraurococcus lichenis</name>
    <dbReference type="NCBI Taxonomy" id="3064888"/>
    <lineage>
        <taxon>Bacteria</taxon>
        <taxon>Pseudomonadati</taxon>
        <taxon>Pseudomonadota</taxon>
        <taxon>Alphaproteobacteria</taxon>
        <taxon>Acetobacterales</taxon>
        <taxon>Roseomonadaceae</taxon>
        <taxon>Paracraurococcus</taxon>
    </lineage>
</organism>
<comment type="caution">
    <text evidence="3">The sequence shown here is derived from an EMBL/GenBank/DDBJ whole genome shotgun (WGS) entry which is preliminary data.</text>
</comment>
<feature type="transmembrane region" description="Helical" evidence="2">
    <location>
        <begin position="68"/>
        <end position="91"/>
    </location>
</feature>
<name>A0ABT9E715_9PROT</name>
<gene>
    <name evidence="3" type="ORF">Q7A36_26805</name>
</gene>
<keyword evidence="2" id="KW-0472">Membrane</keyword>
<proteinExistence type="predicted"/>
<evidence type="ECO:0000256" key="1">
    <source>
        <dbReference type="SAM" id="MobiDB-lite"/>
    </source>
</evidence>
<accession>A0ABT9E715</accession>
<feature type="region of interest" description="Disordered" evidence="1">
    <location>
        <begin position="1"/>
        <end position="29"/>
    </location>
</feature>
<reference evidence="3 4" key="1">
    <citation type="submission" date="2023-08" db="EMBL/GenBank/DDBJ databases">
        <title>The draft genome sequence of Paracraurococcus sp. LOR1-02.</title>
        <authorList>
            <person name="Kingkaew E."/>
            <person name="Tanasupawat S."/>
        </authorList>
    </citation>
    <scope>NUCLEOTIDE SEQUENCE [LARGE SCALE GENOMIC DNA]</scope>
    <source>
        <strain evidence="3 4">LOR1-02</strain>
    </source>
</reference>
<feature type="transmembrane region" description="Helical" evidence="2">
    <location>
        <begin position="177"/>
        <end position="194"/>
    </location>
</feature>